<feature type="coiled-coil region" evidence="3">
    <location>
        <begin position="395"/>
        <end position="464"/>
    </location>
</feature>
<accession>A0AAN9N780</accession>
<feature type="coiled-coil region" evidence="3">
    <location>
        <begin position="237"/>
        <end position="291"/>
    </location>
</feature>
<keyword evidence="6" id="KW-1185">Reference proteome</keyword>
<sequence length="638" mass="73033">MWTSTLFLYVRSQPFHLIYNSQPQTFSLSLSLMTCFISQLTVLKHHTLSASKPGVKSRRVGLVKAAVNMYGNGIADVNGPLLREEFSTKSSSKAKELHRARRDISLYKESKQAAESAKAQAETELSKAKRTVKDLFSMIGESSYKAKAQMRDMASLKKYRKPSKNDSDNEHSRVMRDLEHAKRELFQLKLEVASVWEEKLRAEKEIEASRSNVLACSRVAQKLMMEIEAANEEQVVVELARMEALKELRNIEALENARNKLKEAIKEIEESKELEKKLATAMSDIDILMNELKLVNKRVERGESMEHTKGESGDIGVLETIKKEIEAAKKELASIRDQGFSFMASMDVTRNELKEVNAEVFHSKNRESKMGTKVRNVSYKLLRAKSKLEAVTAAEEKAKSVVINLSQTLNELRSETEAAKKEKELIKEEITGTEEEIKRGLWEIKESEERLEGAMQELERVKSSEVLALEKLKIMSENAMRERSLTKGGSLIVISKFEYEYLCKHAAEAKEIADKKVEAAKAWVEAAKANEKEIVMKRRIAERKLEVYGKEKMVPKRVKNEEIENWSKKREKNPSRELQRGQSRKSNKFEGSSTPSRVYKFQKGTSPGPRPLSPFIVKKKKKVIQNWTKIFRRNKEEH</sequence>
<dbReference type="PANTHER" id="PTHR32054">
    <property type="entry name" value="HEAVY CHAIN, PUTATIVE, EXPRESSED-RELATED-RELATED"/>
    <property type="match status" value="1"/>
</dbReference>
<gene>
    <name evidence="5" type="ORF">VNO80_14101</name>
</gene>
<dbReference type="Proteomes" id="UP001374584">
    <property type="component" value="Unassembled WGS sequence"/>
</dbReference>
<evidence type="ECO:0000313" key="5">
    <source>
        <dbReference type="EMBL" id="KAK7365218.1"/>
    </source>
</evidence>
<dbReference type="GO" id="GO:0009904">
    <property type="term" value="P:chloroplast accumulation movement"/>
    <property type="evidence" value="ECO:0007669"/>
    <property type="project" value="TreeGrafter"/>
</dbReference>
<comment type="similarity">
    <text evidence="1">Belongs to the WEB family.</text>
</comment>
<feature type="region of interest" description="Disordered" evidence="4">
    <location>
        <begin position="565"/>
        <end position="617"/>
    </location>
</feature>
<proteinExistence type="inferred from homology"/>
<dbReference type="Pfam" id="PF05701">
    <property type="entry name" value="WEMBL"/>
    <property type="match status" value="1"/>
</dbReference>
<protein>
    <recommendedName>
        <fullName evidence="7">Protein PLASTID MOVEMENT IMPAIRED 2</fullName>
    </recommendedName>
</protein>
<dbReference type="EMBL" id="JAYMYR010000005">
    <property type="protein sequence ID" value="KAK7365218.1"/>
    <property type="molecule type" value="Genomic_DNA"/>
</dbReference>
<evidence type="ECO:0000256" key="4">
    <source>
        <dbReference type="SAM" id="MobiDB-lite"/>
    </source>
</evidence>
<evidence type="ECO:0000256" key="2">
    <source>
        <dbReference type="ARBA" id="ARBA00023054"/>
    </source>
</evidence>
<dbReference type="AlphaFoldDB" id="A0AAN9N780"/>
<evidence type="ECO:0000256" key="3">
    <source>
        <dbReference type="SAM" id="Coils"/>
    </source>
</evidence>
<dbReference type="InterPro" id="IPR008545">
    <property type="entry name" value="Web"/>
</dbReference>
<comment type="caution">
    <text evidence="5">The sequence shown here is derived from an EMBL/GenBank/DDBJ whole genome shotgun (WGS) entry which is preliminary data.</text>
</comment>
<dbReference type="GO" id="GO:0005829">
    <property type="term" value="C:cytosol"/>
    <property type="evidence" value="ECO:0007669"/>
    <property type="project" value="TreeGrafter"/>
</dbReference>
<dbReference type="PANTHER" id="PTHR32054:SF2">
    <property type="entry name" value="PROTEIN PLASTID MOVEMENT IMPAIRED 2"/>
    <property type="match status" value="1"/>
</dbReference>
<reference evidence="5 6" key="1">
    <citation type="submission" date="2024-01" db="EMBL/GenBank/DDBJ databases">
        <title>The genomes of 5 underutilized Papilionoideae crops provide insights into root nodulation and disease resistanc.</title>
        <authorList>
            <person name="Jiang F."/>
        </authorList>
    </citation>
    <scope>NUCLEOTIDE SEQUENCE [LARGE SCALE GENOMIC DNA]</scope>
    <source>
        <strain evidence="5">JINMINGXINNONG_FW02</strain>
        <tissue evidence="5">Leaves</tissue>
    </source>
</reference>
<keyword evidence="2 3" id="KW-0175">Coiled coil</keyword>
<evidence type="ECO:0008006" key="7">
    <source>
        <dbReference type="Google" id="ProtNLM"/>
    </source>
</evidence>
<evidence type="ECO:0000313" key="6">
    <source>
        <dbReference type="Proteomes" id="UP001374584"/>
    </source>
</evidence>
<dbReference type="GO" id="GO:0009903">
    <property type="term" value="P:chloroplast avoidance movement"/>
    <property type="evidence" value="ECO:0007669"/>
    <property type="project" value="TreeGrafter"/>
</dbReference>
<feature type="coiled-coil region" evidence="3">
    <location>
        <begin position="104"/>
        <end position="138"/>
    </location>
</feature>
<evidence type="ECO:0000256" key="1">
    <source>
        <dbReference type="ARBA" id="ARBA00005485"/>
    </source>
</evidence>
<feature type="compositionally biased region" description="Basic and acidic residues" evidence="4">
    <location>
        <begin position="565"/>
        <end position="579"/>
    </location>
</feature>
<organism evidence="5 6">
    <name type="scientific">Phaseolus coccineus</name>
    <name type="common">Scarlet runner bean</name>
    <name type="synonym">Phaseolus multiflorus</name>
    <dbReference type="NCBI Taxonomy" id="3886"/>
    <lineage>
        <taxon>Eukaryota</taxon>
        <taxon>Viridiplantae</taxon>
        <taxon>Streptophyta</taxon>
        <taxon>Embryophyta</taxon>
        <taxon>Tracheophyta</taxon>
        <taxon>Spermatophyta</taxon>
        <taxon>Magnoliopsida</taxon>
        <taxon>eudicotyledons</taxon>
        <taxon>Gunneridae</taxon>
        <taxon>Pentapetalae</taxon>
        <taxon>rosids</taxon>
        <taxon>fabids</taxon>
        <taxon>Fabales</taxon>
        <taxon>Fabaceae</taxon>
        <taxon>Papilionoideae</taxon>
        <taxon>50 kb inversion clade</taxon>
        <taxon>NPAAA clade</taxon>
        <taxon>indigoferoid/millettioid clade</taxon>
        <taxon>Phaseoleae</taxon>
        <taxon>Phaseolus</taxon>
    </lineage>
</organism>
<name>A0AAN9N780_PHACN</name>